<dbReference type="Proteomes" id="UP000241818">
    <property type="component" value="Unassembled WGS sequence"/>
</dbReference>
<feature type="chain" id="PRO_5015648438" description="Store-operated calcium entry-associated regulatory factor" evidence="16">
    <location>
        <begin position="22"/>
        <end position="309"/>
    </location>
</feature>
<keyword evidence="18" id="KW-1185">Reference proteome</keyword>
<accession>A0A2T3B6P7</accession>
<evidence type="ECO:0000256" key="13">
    <source>
        <dbReference type="ARBA" id="ARBA00031116"/>
    </source>
</evidence>
<evidence type="ECO:0000256" key="2">
    <source>
        <dbReference type="ARBA" id="ARBA00006833"/>
    </source>
</evidence>
<evidence type="ECO:0000256" key="10">
    <source>
        <dbReference type="ARBA" id="ARBA00022989"/>
    </source>
</evidence>
<comment type="similarity">
    <text evidence="2">Belongs to the SARAF family.</text>
</comment>
<dbReference type="RefSeq" id="XP_024722602.1">
    <property type="nucleotide sequence ID" value="XM_024862526.1"/>
</dbReference>
<evidence type="ECO:0000256" key="16">
    <source>
        <dbReference type="SAM" id="SignalP"/>
    </source>
</evidence>
<dbReference type="InParanoid" id="A0A2T3B6P7"/>
<keyword evidence="10 15" id="KW-1133">Transmembrane helix</keyword>
<gene>
    <name evidence="17" type="ORF">M430DRAFT_137696</name>
</gene>
<name>A0A2T3B6P7_AMORE</name>
<evidence type="ECO:0000256" key="6">
    <source>
        <dbReference type="ARBA" id="ARBA00022692"/>
    </source>
</evidence>
<evidence type="ECO:0000256" key="5">
    <source>
        <dbReference type="ARBA" id="ARBA00022568"/>
    </source>
</evidence>
<reference evidence="17 18" key="1">
    <citation type="journal article" date="2018" name="New Phytol.">
        <title>Comparative genomics and transcriptomics depict ericoid mycorrhizal fungi as versatile saprotrophs and plant mutualists.</title>
        <authorList>
            <person name="Martino E."/>
            <person name="Morin E."/>
            <person name="Grelet G.A."/>
            <person name="Kuo A."/>
            <person name="Kohler A."/>
            <person name="Daghino S."/>
            <person name="Barry K.W."/>
            <person name="Cichocki N."/>
            <person name="Clum A."/>
            <person name="Dockter R.B."/>
            <person name="Hainaut M."/>
            <person name="Kuo R.C."/>
            <person name="LaButti K."/>
            <person name="Lindahl B.D."/>
            <person name="Lindquist E.A."/>
            <person name="Lipzen A."/>
            <person name="Khouja H.R."/>
            <person name="Magnuson J."/>
            <person name="Murat C."/>
            <person name="Ohm R.A."/>
            <person name="Singer S.W."/>
            <person name="Spatafora J.W."/>
            <person name="Wang M."/>
            <person name="Veneault-Fourrey C."/>
            <person name="Henrissat B."/>
            <person name="Grigoriev I.V."/>
            <person name="Martin F.M."/>
            <person name="Perotto S."/>
        </authorList>
    </citation>
    <scope>NUCLEOTIDE SEQUENCE [LARGE SCALE GENOMIC DNA]</scope>
    <source>
        <strain evidence="17 18">ATCC 22711</strain>
    </source>
</reference>
<dbReference type="PANTHER" id="PTHR15929:SF0">
    <property type="entry name" value="STORE-OPERATED CALCIUM ENTRY-ASSOCIATED REGULATORY FACTOR"/>
    <property type="match status" value="1"/>
</dbReference>
<evidence type="ECO:0000256" key="4">
    <source>
        <dbReference type="ARBA" id="ARBA00022448"/>
    </source>
</evidence>
<feature type="signal peptide" evidence="16">
    <location>
        <begin position="1"/>
        <end position="21"/>
    </location>
</feature>
<feature type="transmembrane region" description="Helical" evidence="15">
    <location>
        <begin position="156"/>
        <end position="177"/>
    </location>
</feature>
<proteinExistence type="inferred from homology"/>
<dbReference type="OrthoDB" id="20303at2759"/>
<dbReference type="EMBL" id="KZ679009">
    <property type="protein sequence ID" value="PSS22447.1"/>
    <property type="molecule type" value="Genomic_DNA"/>
</dbReference>
<protein>
    <recommendedName>
        <fullName evidence="3">Store-operated calcium entry-associated regulatory factor</fullName>
    </recommendedName>
    <alternativeName>
        <fullName evidence="13">Transmembrane protein 66</fullName>
    </alternativeName>
</protein>
<evidence type="ECO:0000256" key="12">
    <source>
        <dbReference type="ARBA" id="ARBA00023136"/>
    </source>
</evidence>
<keyword evidence="8" id="KW-0256">Endoplasmic reticulum</keyword>
<evidence type="ECO:0000256" key="3">
    <source>
        <dbReference type="ARBA" id="ARBA00016584"/>
    </source>
</evidence>
<dbReference type="AlphaFoldDB" id="A0A2T3B6P7"/>
<evidence type="ECO:0000313" key="17">
    <source>
        <dbReference type="EMBL" id="PSS22447.1"/>
    </source>
</evidence>
<dbReference type="Pfam" id="PF06682">
    <property type="entry name" value="SARAF"/>
    <property type="match status" value="1"/>
</dbReference>
<feature type="region of interest" description="Disordered" evidence="14">
    <location>
        <begin position="194"/>
        <end position="224"/>
    </location>
</feature>
<feature type="compositionally biased region" description="Gly residues" evidence="14">
    <location>
        <begin position="267"/>
        <end position="281"/>
    </location>
</feature>
<keyword evidence="9" id="KW-0106">Calcium</keyword>
<feature type="region of interest" description="Disordered" evidence="14">
    <location>
        <begin position="255"/>
        <end position="309"/>
    </location>
</feature>
<dbReference type="GO" id="GO:0005789">
    <property type="term" value="C:endoplasmic reticulum membrane"/>
    <property type="evidence" value="ECO:0007669"/>
    <property type="project" value="UniProtKB-SubCell"/>
</dbReference>
<keyword evidence="4" id="KW-0813">Transport</keyword>
<dbReference type="PANTHER" id="PTHR15929">
    <property type="entry name" value="STORE-OPERATED CALCIUM ENTRY-ASSOCIATED REGULATORY FACTOR"/>
    <property type="match status" value="1"/>
</dbReference>
<organism evidence="17 18">
    <name type="scientific">Amorphotheca resinae ATCC 22711</name>
    <dbReference type="NCBI Taxonomy" id="857342"/>
    <lineage>
        <taxon>Eukaryota</taxon>
        <taxon>Fungi</taxon>
        <taxon>Dikarya</taxon>
        <taxon>Ascomycota</taxon>
        <taxon>Pezizomycotina</taxon>
        <taxon>Leotiomycetes</taxon>
        <taxon>Helotiales</taxon>
        <taxon>Amorphothecaceae</taxon>
        <taxon>Amorphotheca</taxon>
    </lineage>
</organism>
<dbReference type="GO" id="GO:2001256">
    <property type="term" value="P:regulation of store-operated calcium entry"/>
    <property type="evidence" value="ECO:0007669"/>
    <property type="project" value="InterPro"/>
</dbReference>
<evidence type="ECO:0000256" key="14">
    <source>
        <dbReference type="SAM" id="MobiDB-lite"/>
    </source>
</evidence>
<dbReference type="GeneID" id="36570607"/>
<keyword evidence="5" id="KW-0109">Calcium transport</keyword>
<evidence type="ECO:0000256" key="11">
    <source>
        <dbReference type="ARBA" id="ARBA00023065"/>
    </source>
</evidence>
<evidence type="ECO:0000256" key="8">
    <source>
        <dbReference type="ARBA" id="ARBA00022824"/>
    </source>
</evidence>
<dbReference type="GO" id="GO:0006816">
    <property type="term" value="P:calcium ion transport"/>
    <property type="evidence" value="ECO:0007669"/>
    <property type="project" value="UniProtKB-KW"/>
</dbReference>
<evidence type="ECO:0000256" key="9">
    <source>
        <dbReference type="ARBA" id="ARBA00022837"/>
    </source>
</evidence>
<feature type="compositionally biased region" description="Low complexity" evidence="14">
    <location>
        <begin position="284"/>
        <end position="295"/>
    </location>
</feature>
<sequence>MHLPLLPTLLGLLALTGSSSAGRNPRIPKDAILLSNVKSLTLRADAKTAHRRLPAIPQLKCKGPGCKYYKVDVMRCTNQGSDYDDEDVQWSCVASLPPEFKLGSTDVMCEGYDSADDPRVLKGSCGVEYRLLLTEKGEERYGSGDWFSSSPSGEAWAGYLFALVFLAVLAWILYSMFVGYRNNVQRRPAPRGGRWGGGWGGDDNDDPPPPYPGTSPYPGKTYRGGAGNAGQGGWGPGFLAGALGGAAAGYLAGSRRGGRQMQPEVPRGGGWGGGYDGGGFTRTGSSGSSSSSGSSARYESTGFGSTIRR</sequence>
<comment type="subcellular location">
    <subcellularLocation>
        <location evidence="1">Endoplasmic reticulum membrane</location>
        <topology evidence="1">Single-pass type I membrane protein</topology>
    </subcellularLocation>
</comment>
<evidence type="ECO:0000256" key="7">
    <source>
        <dbReference type="ARBA" id="ARBA00022729"/>
    </source>
</evidence>
<evidence type="ECO:0000313" key="18">
    <source>
        <dbReference type="Proteomes" id="UP000241818"/>
    </source>
</evidence>
<keyword evidence="11" id="KW-0406">Ion transport</keyword>
<dbReference type="STRING" id="857342.A0A2T3B6P7"/>
<evidence type="ECO:0000256" key="15">
    <source>
        <dbReference type="SAM" id="Phobius"/>
    </source>
</evidence>
<keyword evidence="6 15" id="KW-0812">Transmembrane</keyword>
<dbReference type="InterPro" id="IPR009567">
    <property type="entry name" value="SARAF"/>
</dbReference>
<keyword evidence="7 16" id="KW-0732">Signal</keyword>
<keyword evidence="12 15" id="KW-0472">Membrane</keyword>
<evidence type="ECO:0000256" key="1">
    <source>
        <dbReference type="ARBA" id="ARBA00004115"/>
    </source>
</evidence>